<dbReference type="PANTHER" id="PTHR10628">
    <property type="entry name" value="SIALIDASE"/>
    <property type="match status" value="1"/>
</dbReference>
<dbReference type="SUPFAM" id="SSF50939">
    <property type="entry name" value="Sialidases"/>
    <property type="match status" value="1"/>
</dbReference>
<evidence type="ECO:0000313" key="4">
    <source>
        <dbReference type="Proteomes" id="UP000326198"/>
    </source>
</evidence>
<feature type="signal peptide" evidence="1">
    <location>
        <begin position="1"/>
        <end position="33"/>
    </location>
</feature>
<dbReference type="EMBL" id="ML736301">
    <property type="protein sequence ID" value="KAE8373880.1"/>
    <property type="molecule type" value="Genomic_DNA"/>
</dbReference>
<reference evidence="3 4" key="1">
    <citation type="submission" date="2019-04" db="EMBL/GenBank/DDBJ databases">
        <title>Friends and foes A comparative genomics studyof 23 Aspergillus species from section Flavi.</title>
        <authorList>
            <consortium name="DOE Joint Genome Institute"/>
            <person name="Kjaerbolling I."/>
            <person name="Vesth T."/>
            <person name="Frisvad J.C."/>
            <person name="Nybo J.L."/>
            <person name="Theobald S."/>
            <person name="Kildgaard S."/>
            <person name="Isbrandt T."/>
            <person name="Kuo A."/>
            <person name="Sato A."/>
            <person name="Lyhne E.K."/>
            <person name="Kogle M.E."/>
            <person name="Wiebenga A."/>
            <person name="Kun R.S."/>
            <person name="Lubbers R.J."/>
            <person name="Makela M.R."/>
            <person name="Barry K."/>
            <person name="Chovatia M."/>
            <person name="Clum A."/>
            <person name="Daum C."/>
            <person name="Haridas S."/>
            <person name="He G."/>
            <person name="LaButti K."/>
            <person name="Lipzen A."/>
            <person name="Mondo S."/>
            <person name="Riley R."/>
            <person name="Salamov A."/>
            <person name="Simmons B.A."/>
            <person name="Magnuson J.K."/>
            <person name="Henrissat B."/>
            <person name="Mortensen U.H."/>
            <person name="Larsen T.O."/>
            <person name="Devries R.P."/>
            <person name="Grigoriev I.V."/>
            <person name="Machida M."/>
            <person name="Baker S.E."/>
            <person name="Andersen M.R."/>
        </authorList>
    </citation>
    <scope>NUCLEOTIDE SEQUENCE [LARGE SCALE GENOMIC DNA]</scope>
    <source>
        <strain evidence="3 4">IBT 29228</strain>
    </source>
</reference>
<accession>A0A5N7AYI3</accession>
<dbReference type="GO" id="GO:0016020">
    <property type="term" value="C:membrane"/>
    <property type="evidence" value="ECO:0007669"/>
    <property type="project" value="TreeGrafter"/>
</dbReference>
<dbReference type="GO" id="GO:0004308">
    <property type="term" value="F:exo-alpha-sialidase activity"/>
    <property type="evidence" value="ECO:0007669"/>
    <property type="project" value="InterPro"/>
</dbReference>
<dbReference type="InterPro" id="IPR026856">
    <property type="entry name" value="Sialidase_fam"/>
</dbReference>
<proteinExistence type="predicted"/>
<dbReference type="Proteomes" id="UP000326198">
    <property type="component" value="Unassembled WGS sequence"/>
</dbReference>
<dbReference type="InterPro" id="IPR036278">
    <property type="entry name" value="Sialidase_sf"/>
</dbReference>
<dbReference type="GO" id="GO:0009313">
    <property type="term" value="P:oligosaccharide catabolic process"/>
    <property type="evidence" value="ECO:0007669"/>
    <property type="project" value="TreeGrafter"/>
</dbReference>
<feature type="chain" id="PRO_5024854430" evidence="1">
    <location>
        <begin position="34"/>
        <end position="425"/>
    </location>
</feature>
<protein>
    <submittedName>
        <fullName evidence="3">Sialidase</fullName>
    </submittedName>
</protein>
<dbReference type="Pfam" id="PF13088">
    <property type="entry name" value="BNR_2"/>
    <property type="match status" value="1"/>
</dbReference>
<dbReference type="OrthoDB" id="2739686at2759"/>
<name>A0A5N7AYI3_9EURO</name>
<gene>
    <name evidence="3" type="ORF">BDV26DRAFT_55340</name>
</gene>
<dbReference type="Gene3D" id="2.120.10.10">
    <property type="match status" value="1"/>
</dbReference>
<dbReference type="GO" id="GO:0006689">
    <property type="term" value="P:ganglioside catabolic process"/>
    <property type="evidence" value="ECO:0007669"/>
    <property type="project" value="TreeGrafter"/>
</dbReference>
<evidence type="ECO:0000256" key="1">
    <source>
        <dbReference type="SAM" id="SignalP"/>
    </source>
</evidence>
<keyword evidence="4" id="KW-1185">Reference proteome</keyword>
<organism evidence="3 4">
    <name type="scientific">Aspergillus bertholletiae</name>
    <dbReference type="NCBI Taxonomy" id="1226010"/>
    <lineage>
        <taxon>Eukaryota</taxon>
        <taxon>Fungi</taxon>
        <taxon>Dikarya</taxon>
        <taxon>Ascomycota</taxon>
        <taxon>Pezizomycotina</taxon>
        <taxon>Eurotiomycetes</taxon>
        <taxon>Eurotiomycetidae</taxon>
        <taxon>Eurotiales</taxon>
        <taxon>Aspergillaceae</taxon>
        <taxon>Aspergillus</taxon>
        <taxon>Aspergillus subgen. Circumdati</taxon>
    </lineage>
</organism>
<dbReference type="PANTHER" id="PTHR10628:SF30">
    <property type="entry name" value="EXO-ALPHA-SIALIDASE"/>
    <property type="match status" value="1"/>
</dbReference>
<feature type="domain" description="Sialidase" evidence="2">
    <location>
        <begin position="253"/>
        <end position="400"/>
    </location>
</feature>
<dbReference type="InterPro" id="IPR011040">
    <property type="entry name" value="Sialidase"/>
</dbReference>
<sequence length="425" mass="44392">MFHSVLHSARRALFFQTLGFCAILSIAAPSGAAVVNRTLATNGDGPFSYYRIVALAGLSDGVVLAAFDGRPDGSDAPSPNSILQVRSTDNGETWGNVTYIAHGQPGSTGVQKYGFSDPSYVIDSATGKVFNFHVFSKDQGFAGSVLGNDDTDVGVLSAEVSVSTDGGLSWTTDPASQPGLPPVAAGTKGAPPLITTAIKPNGSMVDGVDNVGGVLGAFATSGEGIQLNYGSYAGRLIQQFVGRIIQSDGSIVYQAYSVYSDDGGSTWQMGTPVGTGMDENKVVELSNGTVMLNSRSSDGSGYRKVALSNDGGDTYSTPRTEAQLPDPANNGAITRMYPDAAEGSESAKVLLFTNANHRSSRKNGTVRYSCDDGNTWSSGKVFSPGATSYSTITALSDDKFGIFYEGLNNQLIFLQVDATWLEVSC</sequence>
<keyword evidence="1" id="KW-0732">Signal</keyword>
<dbReference type="GO" id="GO:0005737">
    <property type="term" value="C:cytoplasm"/>
    <property type="evidence" value="ECO:0007669"/>
    <property type="project" value="TreeGrafter"/>
</dbReference>
<evidence type="ECO:0000313" key="3">
    <source>
        <dbReference type="EMBL" id="KAE8373880.1"/>
    </source>
</evidence>
<dbReference type="AlphaFoldDB" id="A0A5N7AYI3"/>
<dbReference type="CDD" id="cd15482">
    <property type="entry name" value="Sialidase_non-viral"/>
    <property type="match status" value="1"/>
</dbReference>
<evidence type="ECO:0000259" key="2">
    <source>
        <dbReference type="Pfam" id="PF13088"/>
    </source>
</evidence>